<name>A0A180GPJ8_PUCT1</name>
<dbReference type="VEuPathDB" id="FungiDB:PTTG_27137"/>
<organism evidence="3">
    <name type="scientific">Puccinia triticina (isolate 1-1 / race 1 (BBBD))</name>
    <name type="common">Brown leaf rust fungus</name>
    <dbReference type="NCBI Taxonomy" id="630390"/>
    <lineage>
        <taxon>Eukaryota</taxon>
        <taxon>Fungi</taxon>
        <taxon>Dikarya</taxon>
        <taxon>Basidiomycota</taxon>
        <taxon>Pucciniomycotina</taxon>
        <taxon>Pucciniomycetes</taxon>
        <taxon>Pucciniales</taxon>
        <taxon>Pucciniaceae</taxon>
        <taxon>Puccinia</taxon>
    </lineage>
</organism>
<dbReference type="PANTHER" id="PTHR34862:SF1">
    <property type="entry name" value="SPARK DOMAIN-CONTAINING PROTEIN"/>
    <property type="match status" value="1"/>
</dbReference>
<feature type="region of interest" description="Disordered" evidence="1">
    <location>
        <begin position="226"/>
        <end position="249"/>
    </location>
</feature>
<sequence>MVFLRDLMSVLMVSIWVRTVIGATTNALDVTNKGGTVTNPSSAMEKTVAASLASNRGELSATCHAAAASMTEDVGDCADLLGMVKIRLARDSVSTPIKDWLKTMCAATECSDKALASAAAKLTTGCATEMKDKYPDAGAFYSILTTYKTIRTEACPNIDALEFCDPKLEGHMNKQAANKRPFFSAPKAAYCAECASQINSLRPGFCKQGEVAGPIPVRPIVVGLPAPKETLKVTPKGNPKGAQKGDSKP</sequence>
<feature type="signal peptide" evidence="2">
    <location>
        <begin position="1"/>
        <end position="22"/>
    </location>
</feature>
<dbReference type="OrthoDB" id="2496600at2759"/>
<reference evidence="4" key="4">
    <citation type="submission" date="2025-05" db="UniProtKB">
        <authorList>
            <consortium name="EnsemblFungi"/>
        </authorList>
    </citation>
    <scope>IDENTIFICATION</scope>
    <source>
        <strain evidence="4">isolate 1-1 / race 1 (BBBD)</strain>
    </source>
</reference>
<dbReference type="AlphaFoldDB" id="A0A180GPJ8"/>
<keyword evidence="5" id="KW-1185">Reference proteome</keyword>
<dbReference type="Proteomes" id="UP000005240">
    <property type="component" value="Unassembled WGS sequence"/>
</dbReference>
<evidence type="ECO:0000256" key="1">
    <source>
        <dbReference type="SAM" id="MobiDB-lite"/>
    </source>
</evidence>
<protein>
    <recommendedName>
        <fullName evidence="6">Secreted protein</fullName>
    </recommendedName>
</protein>
<reference evidence="3" key="2">
    <citation type="submission" date="2016-05" db="EMBL/GenBank/DDBJ databases">
        <title>Comparative analysis highlights variable genome content of wheat rusts and divergence of the mating loci.</title>
        <authorList>
            <person name="Cuomo C.A."/>
            <person name="Bakkeren G."/>
            <person name="Szabo L."/>
            <person name="Khalil H."/>
            <person name="Joly D."/>
            <person name="Goldberg J."/>
            <person name="Young S."/>
            <person name="Zeng Q."/>
            <person name="Fellers J."/>
        </authorList>
    </citation>
    <scope>NUCLEOTIDE SEQUENCE [LARGE SCALE GENOMIC DNA]</scope>
    <source>
        <strain evidence="3">1-1 BBBD Race 1</strain>
    </source>
</reference>
<proteinExistence type="predicted"/>
<dbReference type="STRING" id="630390.A0A180GPJ8"/>
<dbReference type="EMBL" id="ADAS02000045">
    <property type="protein sequence ID" value="OAV93893.1"/>
    <property type="molecule type" value="Genomic_DNA"/>
</dbReference>
<reference evidence="4 5" key="3">
    <citation type="journal article" date="2017" name="G3 (Bethesda)">
        <title>Comparative analysis highlights variable genome content of wheat rusts and divergence of the mating loci.</title>
        <authorList>
            <person name="Cuomo C.A."/>
            <person name="Bakkeren G."/>
            <person name="Khalil H.B."/>
            <person name="Panwar V."/>
            <person name="Joly D."/>
            <person name="Linning R."/>
            <person name="Sakthikumar S."/>
            <person name="Song X."/>
            <person name="Adiconis X."/>
            <person name="Fan L."/>
            <person name="Goldberg J.M."/>
            <person name="Levin J.Z."/>
            <person name="Young S."/>
            <person name="Zeng Q."/>
            <person name="Anikster Y."/>
            <person name="Bruce M."/>
            <person name="Wang M."/>
            <person name="Yin C."/>
            <person name="McCallum B."/>
            <person name="Szabo L.J."/>
            <person name="Hulbert S."/>
            <person name="Chen X."/>
            <person name="Fellers J.P."/>
        </authorList>
    </citation>
    <scope>NUCLEOTIDE SEQUENCE</scope>
    <source>
        <strain evidence="5">Isolate 1-1 / race 1 (BBBD)</strain>
        <strain evidence="4">isolate 1-1 / race 1 (BBBD)</strain>
    </source>
</reference>
<evidence type="ECO:0008006" key="6">
    <source>
        <dbReference type="Google" id="ProtNLM"/>
    </source>
</evidence>
<evidence type="ECO:0000256" key="2">
    <source>
        <dbReference type="SAM" id="SignalP"/>
    </source>
</evidence>
<gene>
    <name evidence="3" type="ORF">PTTG_27137</name>
</gene>
<evidence type="ECO:0000313" key="4">
    <source>
        <dbReference type="EnsemblFungi" id="PTTG_27137-t43_1-p1"/>
    </source>
</evidence>
<keyword evidence="2" id="KW-0732">Signal</keyword>
<reference evidence="3" key="1">
    <citation type="submission" date="2009-11" db="EMBL/GenBank/DDBJ databases">
        <authorList>
            <consortium name="The Broad Institute Genome Sequencing Platform"/>
            <person name="Ward D."/>
            <person name="Feldgarden M."/>
            <person name="Earl A."/>
            <person name="Young S.K."/>
            <person name="Zeng Q."/>
            <person name="Koehrsen M."/>
            <person name="Alvarado L."/>
            <person name="Berlin A."/>
            <person name="Bochicchio J."/>
            <person name="Borenstein D."/>
            <person name="Chapman S.B."/>
            <person name="Chen Z."/>
            <person name="Engels R."/>
            <person name="Freedman E."/>
            <person name="Gellesch M."/>
            <person name="Goldberg J."/>
            <person name="Griggs A."/>
            <person name="Gujja S."/>
            <person name="Heilman E."/>
            <person name="Heiman D."/>
            <person name="Hepburn T."/>
            <person name="Howarth C."/>
            <person name="Jen D."/>
            <person name="Larson L."/>
            <person name="Lewis B."/>
            <person name="Mehta T."/>
            <person name="Park D."/>
            <person name="Pearson M."/>
            <person name="Roberts A."/>
            <person name="Saif S."/>
            <person name="Shea T."/>
            <person name="Shenoy N."/>
            <person name="Sisk P."/>
            <person name="Stolte C."/>
            <person name="Sykes S."/>
            <person name="Thomson T."/>
            <person name="Walk T."/>
            <person name="White J."/>
            <person name="Yandava C."/>
            <person name="Izard J."/>
            <person name="Baranova O.V."/>
            <person name="Blanton J.M."/>
            <person name="Tanner A.C."/>
            <person name="Dewhirst F.E."/>
            <person name="Haas B."/>
            <person name="Nusbaum C."/>
            <person name="Birren B."/>
        </authorList>
    </citation>
    <scope>NUCLEOTIDE SEQUENCE [LARGE SCALE GENOMIC DNA]</scope>
    <source>
        <strain evidence="3">1-1 BBBD Race 1</strain>
    </source>
</reference>
<evidence type="ECO:0000313" key="3">
    <source>
        <dbReference type="EMBL" id="OAV93893.1"/>
    </source>
</evidence>
<accession>A0A180GPJ8</accession>
<dbReference type="PANTHER" id="PTHR34862">
    <property type="entry name" value="SPARK DOMAIN-CONTAINING PROTEIN"/>
    <property type="match status" value="1"/>
</dbReference>
<evidence type="ECO:0000313" key="5">
    <source>
        <dbReference type="Proteomes" id="UP000005240"/>
    </source>
</evidence>
<dbReference type="EnsemblFungi" id="PTTG_27137-t43_1">
    <property type="protein sequence ID" value="PTTG_27137-t43_1-p1"/>
    <property type="gene ID" value="PTTG_27137"/>
</dbReference>
<feature type="chain" id="PRO_5008110143" description="Secreted protein" evidence="2">
    <location>
        <begin position="23"/>
        <end position="249"/>
    </location>
</feature>